<dbReference type="EnsemblMetazoa" id="MDOA004556-RA">
    <property type="protein sequence ID" value="MDOA004556-PA"/>
    <property type="gene ID" value="MDOA004556"/>
</dbReference>
<accession>A0A1I8MG69</accession>
<evidence type="ECO:0000256" key="5">
    <source>
        <dbReference type="ARBA" id="ARBA00022989"/>
    </source>
</evidence>
<dbReference type="GO" id="GO:0043652">
    <property type="term" value="P:engulfment of apoptotic cell"/>
    <property type="evidence" value="ECO:0007669"/>
    <property type="project" value="TreeGrafter"/>
</dbReference>
<keyword evidence="3" id="KW-1003">Cell membrane</keyword>
<dbReference type="GO" id="GO:0070782">
    <property type="term" value="P:phosphatidylserine exposure on apoptotic cell surface"/>
    <property type="evidence" value="ECO:0007669"/>
    <property type="project" value="TreeGrafter"/>
</dbReference>
<feature type="transmembrane region" description="Helical" evidence="7">
    <location>
        <begin position="361"/>
        <end position="381"/>
    </location>
</feature>
<keyword evidence="5 7" id="KW-1133">Transmembrane helix</keyword>
<feature type="transmembrane region" description="Helical" evidence="7">
    <location>
        <begin position="238"/>
        <end position="255"/>
    </location>
</feature>
<dbReference type="VEuPathDB" id="VectorBase:MDOMA2_013606"/>
<dbReference type="PANTHER" id="PTHR16024">
    <property type="entry name" value="XK-RELATED PROTEIN"/>
    <property type="match status" value="1"/>
</dbReference>
<name>A0A1I8MG69_MUSDO</name>
<dbReference type="OrthoDB" id="6136301at2759"/>
<dbReference type="InterPro" id="IPR018629">
    <property type="entry name" value="XK-rel"/>
</dbReference>
<feature type="transmembrane region" description="Helical" evidence="7">
    <location>
        <begin position="331"/>
        <end position="349"/>
    </location>
</feature>
<evidence type="ECO:0000256" key="6">
    <source>
        <dbReference type="ARBA" id="ARBA00023136"/>
    </source>
</evidence>
<evidence type="ECO:0000256" key="7">
    <source>
        <dbReference type="RuleBase" id="RU910716"/>
    </source>
</evidence>
<dbReference type="KEGG" id="mde:101897299"/>
<dbReference type="Pfam" id="PF09815">
    <property type="entry name" value="XK-related"/>
    <property type="match status" value="1"/>
</dbReference>
<dbReference type="AlphaFoldDB" id="A0A1I8MG69"/>
<sequence>MREIPSKQTNPLNTNGAYTVGPSISNSSNVEAVNEQHQQYKHLMQQRQCPQESNYQQWKRMEISSICPGGSASSHCTISYLEICSTALSIIMRAMTVCINIKLAVDYQRQGHQDYFIWTVICIVTPMIITMLIHANMCYQDGKFSNGCGQILQTLFLVLVSSFFFRYWKSFVYAIKCKKAQLVGDKQAQLKYYKLNIREESDVAFIRLFECFLEAAPQKILLISIILAHRDKMSNAQIIAIISYFGSMAWSLSVYHRYNRYSQSDKYNISTNGVILQLCWHFCISASRTLCIAFVASVFPLWTLLTCLIHALVFGLVTFLVDRPKFARSQLGNFFFCLILGVVYIFTYISVRDAPTRYKYLFYYMFCSMENVICIAIFVLFASPDLISIGYLFYPLCAMGFSFYYIGIVFMIIYYLYFHPRITARTSKRIINNN</sequence>
<keyword evidence="4 7" id="KW-0812">Transmembrane</keyword>
<evidence type="ECO:0000256" key="3">
    <source>
        <dbReference type="ARBA" id="ARBA00022475"/>
    </source>
</evidence>
<dbReference type="eggNOG" id="KOG0045">
    <property type="taxonomic scope" value="Eukaryota"/>
</dbReference>
<evidence type="ECO:0000313" key="8">
    <source>
        <dbReference type="EnsemblMetazoa" id="MDOA004556-PA"/>
    </source>
</evidence>
<gene>
    <name evidence="8" type="primary">101897299</name>
</gene>
<dbReference type="GO" id="GO:1902742">
    <property type="term" value="P:apoptotic process involved in development"/>
    <property type="evidence" value="ECO:0007669"/>
    <property type="project" value="TreeGrafter"/>
</dbReference>
<dbReference type="InterPro" id="IPR050895">
    <property type="entry name" value="XK-related_scramblase"/>
</dbReference>
<dbReference type="STRING" id="7370.A0A1I8MG69"/>
<evidence type="ECO:0000256" key="2">
    <source>
        <dbReference type="ARBA" id="ARBA00008789"/>
    </source>
</evidence>
<keyword evidence="6 7" id="KW-0472">Membrane</keyword>
<feature type="transmembrane region" description="Helical" evidence="7">
    <location>
        <begin position="291"/>
        <end position="319"/>
    </location>
</feature>
<comment type="similarity">
    <text evidence="2 7">Belongs to the XK family.</text>
</comment>
<reference evidence="8" key="1">
    <citation type="submission" date="2020-05" db="UniProtKB">
        <authorList>
            <consortium name="EnsemblMetazoa"/>
        </authorList>
    </citation>
    <scope>IDENTIFICATION</scope>
    <source>
        <strain evidence="8">Aabys</strain>
    </source>
</reference>
<feature type="transmembrane region" description="Helical" evidence="7">
    <location>
        <begin position="115"/>
        <end position="137"/>
    </location>
</feature>
<proteinExistence type="inferred from homology"/>
<evidence type="ECO:0000256" key="1">
    <source>
        <dbReference type="ARBA" id="ARBA00004651"/>
    </source>
</evidence>
<dbReference type="RefSeq" id="XP_005185915.2">
    <property type="nucleotide sequence ID" value="XM_005185858.4"/>
</dbReference>
<dbReference type="VEuPathDB" id="VectorBase:MDOA004556"/>
<dbReference type="PANTHER" id="PTHR16024:SF6">
    <property type="entry name" value="XK-RELATED PROTEIN"/>
    <property type="match status" value="1"/>
</dbReference>
<dbReference type="GO" id="GO:0005886">
    <property type="term" value="C:plasma membrane"/>
    <property type="evidence" value="ECO:0007669"/>
    <property type="project" value="UniProtKB-SubCell"/>
</dbReference>
<feature type="transmembrane region" description="Helical" evidence="7">
    <location>
        <begin position="393"/>
        <end position="418"/>
    </location>
</feature>
<protein>
    <recommendedName>
        <fullName evidence="7">XK-related protein</fullName>
    </recommendedName>
</protein>
<evidence type="ECO:0000256" key="4">
    <source>
        <dbReference type="ARBA" id="ARBA00022692"/>
    </source>
</evidence>
<comment type="subcellular location">
    <subcellularLocation>
        <location evidence="1">Cell membrane</location>
        <topology evidence="1">Multi-pass membrane protein</topology>
    </subcellularLocation>
    <subcellularLocation>
        <location evidence="7">Membrane</location>
        <topology evidence="7">Multi-pass membrane protein</topology>
    </subcellularLocation>
</comment>
<organism evidence="8">
    <name type="scientific">Musca domestica</name>
    <name type="common">House fly</name>
    <dbReference type="NCBI Taxonomy" id="7370"/>
    <lineage>
        <taxon>Eukaryota</taxon>
        <taxon>Metazoa</taxon>
        <taxon>Ecdysozoa</taxon>
        <taxon>Arthropoda</taxon>
        <taxon>Hexapoda</taxon>
        <taxon>Insecta</taxon>
        <taxon>Pterygota</taxon>
        <taxon>Neoptera</taxon>
        <taxon>Endopterygota</taxon>
        <taxon>Diptera</taxon>
        <taxon>Brachycera</taxon>
        <taxon>Muscomorpha</taxon>
        <taxon>Muscoidea</taxon>
        <taxon>Muscidae</taxon>
        <taxon>Musca</taxon>
    </lineage>
</organism>
<feature type="transmembrane region" description="Helical" evidence="7">
    <location>
        <begin position="149"/>
        <end position="168"/>
    </location>
</feature>